<dbReference type="Proteomes" id="UP000254134">
    <property type="component" value="Unassembled WGS sequence"/>
</dbReference>
<evidence type="ECO:0000259" key="7">
    <source>
        <dbReference type="Pfam" id="PF02776"/>
    </source>
</evidence>
<dbReference type="FunFam" id="3.40.50.970:FF:000007">
    <property type="entry name" value="Acetolactate synthase"/>
    <property type="match status" value="1"/>
</dbReference>
<comment type="caution">
    <text evidence="8">The sequence shown here is derived from an EMBL/GenBank/DDBJ whole genome shotgun (WGS) entry which is preliminary data.</text>
</comment>
<evidence type="ECO:0000313" key="9">
    <source>
        <dbReference type="Proteomes" id="UP000254134"/>
    </source>
</evidence>
<protein>
    <submittedName>
        <fullName evidence="8">Thiamine pyrophosphate-requiring enzyme</fullName>
    </submittedName>
</protein>
<evidence type="ECO:0000259" key="5">
    <source>
        <dbReference type="Pfam" id="PF00205"/>
    </source>
</evidence>
<dbReference type="InterPro" id="IPR012000">
    <property type="entry name" value="Thiamin_PyroP_enz_cen_dom"/>
</dbReference>
<evidence type="ECO:0000313" key="8">
    <source>
        <dbReference type="EMBL" id="RDI75217.1"/>
    </source>
</evidence>
<dbReference type="Gene3D" id="3.40.50.1220">
    <property type="entry name" value="TPP-binding domain"/>
    <property type="match status" value="1"/>
</dbReference>
<feature type="domain" description="Thiamine pyrophosphate enzyme TPP-binding" evidence="6">
    <location>
        <begin position="378"/>
        <end position="526"/>
    </location>
</feature>
<dbReference type="RefSeq" id="WP_220150457.1">
    <property type="nucleotide sequence ID" value="NZ_QQZY01000002.1"/>
</dbReference>
<reference evidence="8 9" key="1">
    <citation type="submission" date="2018-07" db="EMBL/GenBank/DDBJ databases">
        <title>High-quality-draft genome sequence of Gaiella occulta.</title>
        <authorList>
            <person name="Severino R."/>
            <person name="Froufe H.J.C."/>
            <person name="Rainey F.A."/>
            <person name="Barroso C."/>
            <person name="Albuquerque L."/>
            <person name="Lobo-Da-Cunha A."/>
            <person name="Da Costa M.S."/>
            <person name="Egas C."/>
        </authorList>
    </citation>
    <scope>NUCLEOTIDE SEQUENCE [LARGE SCALE GENOMIC DNA]</scope>
    <source>
        <strain evidence="8 9">F2-233</strain>
    </source>
</reference>
<dbReference type="AlphaFoldDB" id="A0A7M2YYH8"/>
<comment type="similarity">
    <text evidence="2 4">Belongs to the TPP enzyme family.</text>
</comment>
<accession>A0A7M2YYH8</accession>
<name>A0A7M2YYH8_9ACTN</name>
<dbReference type="Gene3D" id="3.40.50.970">
    <property type="match status" value="2"/>
</dbReference>
<dbReference type="InterPro" id="IPR045229">
    <property type="entry name" value="TPP_enz"/>
</dbReference>
<keyword evidence="3 4" id="KW-0786">Thiamine pyrophosphate</keyword>
<gene>
    <name evidence="8" type="ORF">Gocc_1015</name>
</gene>
<evidence type="ECO:0000256" key="3">
    <source>
        <dbReference type="ARBA" id="ARBA00023052"/>
    </source>
</evidence>
<dbReference type="Pfam" id="PF00205">
    <property type="entry name" value="TPP_enzyme_M"/>
    <property type="match status" value="1"/>
</dbReference>
<comment type="cofactor">
    <cofactor evidence="1">
        <name>thiamine diphosphate</name>
        <dbReference type="ChEBI" id="CHEBI:58937"/>
    </cofactor>
</comment>
<dbReference type="GO" id="GO:0030976">
    <property type="term" value="F:thiamine pyrophosphate binding"/>
    <property type="evidence" value="ECO:0007669"/>
    <property type="project" value="InterPro"/>
</dbReference>
<feature type="domain" description="Thiamine pyrophosphate enzyme N-terminal TPP-binding" evidence="7">
    <location>
        <begin position="6"/>
        <end position="121"/>
    </location>
</feature>
<dbReference type="InterPro" id="IPR012001">
    <property type="entry name" value="Thiamin_PyroP_enz_TPP-bd_dom"/>
</dbReference>
<dbReference type="CDD" id="cd02004">
    <property type="entry name" value="TPP_BZL_OCoD_HPCL"/>
    <property type="match status" value="1"/>
</dbReference>
<dbReference type="GO" id="GO:0003984">
    <property type="term" value="F:acetolactate synthase activity"/>
    <property type="evidence" value="ECO:0007669"/>
    <property type="project" value="TreeGrafter"/>
</dbReference>
<feature type="domain" description="Thiamine pyrophosphate enzyme central" evidence="5">
    <location>
        <begin position="192"/>
        <end position="317"/>
    </location>
</feature>
<dbReference type="GO" id="GO:0009099">
    <property type="term" value="P:L-valine biosynthetic process"/>
    <property type="evidence" value="ECO:0007669"/>
    <property type="project" value="TreeGrafter"/>
</dbReference>
<dbReference type="GO" id="GO:0009097">
    <property type="term" value="P:isoleucine biosynthetic process"/>
    <property type="evidence" value="ECO:0007669"/>
    <property type="project" value="TreeGrafter"/>
</dbReference>
<reference evidence="9" key="2">
    <citation type="journal article" date="2019" name="MicrobiologyOpen">
        <title>High-quality draft genome sequence of Gaiella occulta isolated from a 150 meter deep mineral water borehole and comparison with the genome sequences of other deep-branching lineages of the phylum Actinobacteria.</title>
        <authorList>
            <person name="Severino R."/>
            <person name="Froufe H.J.C."/>
            <person name="Barroso C."/>
            <person name="Albuquerque L."/>
            <person name="Lobo-da-Cunha A."/>
            <person name="da Costa M.S."/>
            <person name="Egas C."/>
        </authorList>
    </citation>
    <scope>NUCLEOTIDE SEQUENCE [LARGE SCALE GENOMIC DNA]</scope>
    <source>
        <strain evidence="9">F2-233</strain>
    </source>
</reference>
<organism evidence="8 9">
    <name type="scientific">Gaiella occulta</name>
    <dbReference type="NCBI Taxonomy" id="1002870"/>
    <lineage>
        <taxon>Bacteria</taxon>
        <taxon>Bacillati</taxon>
        <taxon>Actinomycetota</taxon>
        <taxon>Thermoleophilia</taxon>
        <taxon>Gaiellales</taxon>
        <taxon>Gaiellaceae</taxon>
        <taxon>Gaiella</taxon>
    </lineage>
</organism>
<dbReference type="InterPro" id="IPR029035">
    <property type="entry name" value="DHS-like_NAD/FAD-binding_dom"/>
</dbReference>
<dbReference type="GO" id="GO:0005948">
    <property type="term" value="C:acetolactate synthase complex"/>
    <property type="evidence" value="ECO:0007669"/>
    <property type="project" value="TreeGrafter"/>
</dbReference>
<dbReference type="PANTHER" id="PTHR18968:SF166">
    <property type="entry name" value="2-HYDROXYACYL-COA LYASE 2"/>
    <property type="match status" value="1"/>
</dbReference>
<keyword evidence="9" id="KW-1185">Reference proteome</keyword>
<dbReference type="PANTHER" id="PTHR18968">
    <property type="entry name" value="THIAMINE PYROPHOSPHATE ENZYMES"/>
    <property type="match status" value="1"/>
</dbReference>
<dbReference type="Pfam" id="PF02775">
    <property type="entry name" value="TPP_enzyme_C"/>
    <property type="match status" value="1"/>
</dbReference>
<dbReference type="GO" id="GO:0050660">
    <property type="term" value="F:flavin adenine dinucleotide binding"/>
    <property type="evidence" value="ECO:0007669"/>
    <property type="project" value="TreeGrafter"/>
</dbReference>
<dbReference type="EMBL" id="QQZY01000002">
    <property type="protein sequence ID" value="RDI75217.1"/>
    <property type="molecule type" value="Genomic_DNA"/>
</dbReference>
<evidence type="ECO:0000256" key="1">
    <source>
        <dbReference type="ARBA" id="ARBA00001964"/>
    </source>
</evidence>
<evidence type="ECO:0000256" key="2">
    <source>
        <dbReference type="ARBA" id="ARBA00007812"/>
    </source>
</evidence>
<sequence length="541" mass="56733">MGDRLQGGHLVAQAIAAAGVDVVFTLSGGHVMPIYEGCRRERVRVVDVRHEQSAAHAAEAWGRVRRQCGVAVVTAGPGVTGTVTAVANASAAQVPLLVIGGARPLVQAERGALQEFDQLSIFKPITKWAGVCAHASRLAEYVAIAFRHALATPRGPVYLELPMDVLFEEAEADAPPVPPPAPARVLGDPDAVERAAALLARAERPAVVAGSGVWWDGGADALARLAEALQAPVFLNGSGRGSLPPDHPLFFQHARSAALDTADAVLVVGATLDFRLRYGRFGTGTLVHVHGDPRELGRNRVPDVGIAGDCATVLDALAGLIPAAAAREAWLESLRETEAAWWAGRRHEIESDAAPLHHYRLGAELDRVLDPGTVVIGDGGDVVAAVSRVLRVHRPGHWLDPGPFGCLGVGPGYALGAGLAGFGEAIVVVMGDGAFGLNGMDFDTLVRFGVPAVLVVGNDAAWGEIRIPQVGIYGREGEVATRLAASRYDRLCEVFGGHAEHVERASDLRPALERALAAGRPAIVNVMLDPDAMAGHAYRGM</sequence>
<dbReference type="CDD" id="cd07035">
    <property type="entry name" value="TPP_PYR_POX_like"/>
    <property type="match status" value="1"/>
</dbReference>
<dbReference type="GO" id="GO:0000287">
    <property type="term" value="F:magnesium ion binding"/>
    <property type="evidence" value="ECO:0007669"/>
    <property type="project" value="InterPro"/>
</dbReference>
<dbReference type="Pfam" id="PF02776">
    <property type="entry name" value="TPP_enzyme_N"/>
    <property type="match status" value="1"/>
</dbReference>
<dbReference type="InterPro" id="IPR029061">
    <property type="entry name" value="THDP-binding"/>
</dbReference>
<proteinExistence type="inferred from homology"/>
<dbReference type="InterPro" id="IPR011766">
    <property type="entry name" value="TPP_enzyme_TPP-bd"/>
</dbReference>
<dbReference type="SUPFAM" id="SSF52467">
    <property type="entry name" value="DHS-like NAD/FAD-binding domain"/>
    <property type="match status" value="1"/>
</dbReference>
<evidence type="ECO:0000256" key="4">
    <source>
        <dbReference type="RuleBase" id="RU362132"/>
    </source>
</evidence>
<dbReference type="SUPFAM" id="SSF52518">
    <property type="entry name" value="Thiamin diphosphate-binding fold (THDP-binding)"/>
    <property type="match status" value="2"/>
</dbReference>
<evidence type="ECO:0000259" key="6">
    <source>
        <dbReference type="Pfam" id="PF02775"/>
    </source>
</evidence>